<dbReference type="OrthoDB" id="7874922at2"/>
<keyword evidence="1" id="KW-0812">Transmembrane</keyword>
<keyword evidence="1" id="KW-0472">Membrane</keyword>
<sequence>MANAPQPLARRIAAVLPFALPVLGGMVGIFHVNTTAHGNPLIGVVLGALAGWALAFLIVKVLENRSFGRDLQTDKDQGPD</sequence>
<dbReference type="Proteomes" id="UP000193827">
    <property type="component" value="Unassembled WGS sequence"/>
</dbReference>
<evidence type="ECO:0000313" key="2">
    <source>
        <dbReference type="EMBL" id="SLN13559.1"/>
    </source>
</evidence>
<keyword evidence="3" id="KW-1185">Reference proteome</keyword>
<gene>
    <name evidence="2" type="ORF">PEL8287_00535</name>
</gene>
<dbReference type="EMBL" id="FWFL01000001">
    <property type="protein sequence ID" value="SLN13559.1"/>
    <property type="molecule type" value="Genomic_DNA"/>
</dbReference>
<feature type="transmembrane region" description="Helical" evidence="1">
    <location>
        <begin position="12"/>
        <end position="32"/>
    </location>
</feature>
<proteinExistence type="predicted"/>
<dbReference type="AlphaFoldDB" id="A0A1Y5RBP7"/>
<organism evidence="2 3">
    <name type="scientific">Roseovarius litorisediminis</name>
    <dbReference type="NCBI Taxonomy" id="1312363"/>
    <lineage>
        <taxon>Bacteria</taxon>
        <taxon>Pseudomonadati</taxon>
        <taxon>Pseudomonadota</taxon>
        <taxon>Alphaproteobacteria</taxon>
        <taxon>Rhodobacterales</taxon>
        <taxon>Roseobacteraceae</taxon>
        <taxon>Roseovarius</taxon>
    </lineage>
</organism>
<accession>A0A1Y5RBP7</accession>
<keyword evidence="1" id="KW-1133">Transmembrane helix</keyword>
<name>A0A1Y5RBP7_9RHOB</name>
<protein>
    <submittedName>
        <fullName evidence="2">Uncharacterized protein</fullName>
    </submittedName>
</protein>
<evidence type="ECO:0000313" key="3">
    <source>
        <dbReference type="Proteomes" id="UP000193827"/>
    </source>
</evidence>
<feature type="transmembrane region" description="Helical" evidence="1">
    <location>
        <begin position="38"/>
        <end position="59"/>
    </location>
</feature>
<evidence type="ECO:0000256" key="1">
    <source>
        <dbReference type="SAM" id="Phobius"/>
    </source>
</evidence>
<reference evidence="2 3" key="1">
    <citation type="submission" date="2017-03" db="EMBL/GenBank/DDBJ databases">
        <authorList>
            <person name="Afonso C.L."/>
            <person name="Miller P.J."/>
            <person name="Scott M.A."/>
            <person name="Spackman E."/>
            <person name="Goraichik I."/>
            <person name="Dimitrov K.M."/>
            <person name="Suarez D.L."/>
            <person name="Swayne D.E."/>
        </authorList>
    </citation>
    <scope>NUCLEOTIDE SEQUENCE [LARGE SCALE GENOMIC DNA]</scope>
    <source>
        <strain evidence="2 3">CECT 8287</strain>
    </source>
</reference>
<dbReference type="RefSeq" id="WP_085890782.1">
    <property type="nucleotide sequence ID" value="NZ_FWFL01000001.1"/>
</dbReference>